<evidence type="ECO:0000313" key="1">
    <source>
        <dbReference type="EMBL" id="BBI31913.1"/>
    </source>
</evidence>
<dbReference type="KEGG" id="cohn:KCTCHS21_13120"/>
<keyword evidence="2" id="KW-1185">Reference proteome</keyword>
<dbReference type="Proteomes" id="UP000289856">
    <property type="component" value="Chromosome"/>
</dbReference>
<dbReference type="Gene3D" id="3.40.50.1110">
    <property type="entry name" value="SGNH hydrolase"/>
    <property type="match status" value="1"/>
</dbReference>
<accession>A0A3T1D1D1</accession>
<reference evidence="1 2" key="1">
    <citation type="submission" date="2019-01" db="EMBL/GenBank/DDBJ databases">
        <title>Complete genome sequence of Cohnella hallensis HS21 isolated from Korean fir (Abies koreana) rhizospheric soil.</title>
        <authorList>
            <person name="Jiang L."/>
            <person name="Kang S.W."/>
            <person name="Kim S."/>
            <person name="Jung J."/>
            <person name="Kim C.Y."/>
            <person name="Kim D.H."/>
            <person name="Kim S.W."/>
            <person name="Lee J."/>
        </authorList>
    </citation>
    <scope>NUCLEOTIDE SEQUENCE [LARGE SCALE GENOMIC DNA]</scope>
    <source>
        <strain evidence="1 2">HS21</strain>
    </source>
</reference>
<dbReference type="SUPFAM" id="SSF52266">
    <property type="entry name" value="SGNH hydrolase"/>
    <property type="match status" value="1"/>
</dbReference>
<evidence type="ECO:0000313" key="2">
    <source>
        <dbReference type="Proteomes" id="UP000289856"/>
    </source>
</evidence>
<sequence length="454" mass="50141">MLGDSHGWGQGSPGYDVIFPAYSTHMSVPYSKGFFAGLREHIIRKYDFYPAAILPGRGNQAGNRNPVSGIYKEIEVDVVAPVSAAGYYAPRHDERQAAANLGYLAFNNKFSEKLLILAPDTSGSAMFQVDMLTHASKVYIGVLTGRSGAKLEVYFEQKGIDGGFVHDQGTVRRGNTGGFLYPQADGYPIITTIENGEHRVPIRNEVTVTESSVVIDTFNPDGNEEVVYCIDYGQKQLGNLCFTYAGANADAVAFEHPECPCEAPDLRLRGIIFDGNNVRNFSMGGHTVGQWLGDGTPSFNDPPYPHVDELLRYVPFTPQLTIIQAPIVNEYLRQTPIATFTANLASLLDKLNHHYNHEGLKGMDVLLFTTPGDKVITYEGGASAPIGYGEYYGAVKAFAIKYGYGFVDFEQYFRDCVTAGLLDYEFLFDDNIHPGPYVNEFIREMLSDIIDLMM</sequence>
<proteinExistence type="predicted"/>
<dbReference type="EMBL" id="AP019400">
    <property type="protein sequence ID" value="BBI31913.1"/>
    <property type="molecule type" value="Genomic_DNA"/>
</dbReference>
<dbReference type="AlphaFoldDB" id="A0A3T1D1D1"/>
<organism evidence="1 2">
    <name type="scientific">Cohnella abietis</name>
    <dbReference type="NCBI Taxonomy" id="2507935"/>
    <lineage>
        <taxon>Bacteria</taxon>
        <taxon>Bacillati</taxon>
        <taxon>Bacillota</taxon>
        <taxon>Bacilli</taxon>
        <taxon>Bacillales</taxon>
        <taxon>Paenibacillaceae</taxon>
        <taxon>Cohnella</taxon>
    </lineage>
</organism>
<dbReference type="InterPro" id="IPR036514">
    <property type="entry name" value="SGNH_hydro_sf"/>
</dbReference>
<gene>
    <name evidence="1" type="ORF">KCTCHS21_13120</name>
</gene>
<protein>
    <submittedName>
        <fullName evidence="1">Uncharacterized protein</fullName>
    </submittedName>
</protein>
<name>A0A3T1D1D1_9BACL</name>